<reference evidence="2" key="1">
    <citation type="submission" date="2022-12" db="EMBL/GenBank/DDBJ databases">
        <title>Chromosome-level genome assembly of the bean flower thrips Megalurothrips usitatus.</title>
        <authorList>
            <person name="Ma L."/>
            <person name="Liu Q."/>
            <person name="Li H."/>
            <person name="Cai W."/>
        </authorList>
    </citation>
    <scope>NUCLEOTIDE SEQUENCE</scope>
    <source>
        <strain evidence="2">Cailab_2022a</strain>
    </source>
</reference>
<feature type="coiled-coil region" evidence="1">
    <location>
        <begin position="273"/>
        <end position="321"/>
    </location>
</feature>
<evidence type="ECO:0000256" key="1">
    <source>
        <dbReference type="SAM" id="Coils"/>
    </source>
</evidence>
<name>A0AAV7X6Z2_9NEOP</name>
<proteinExistence type="predicted"/>
<evidence type="ECO:0000313" key="3">
    <source>
        <dbReference type="Proteomes" id="UP001075354"/>
    </source>
</evidence>
<accession>A0AAV7X6Z2</accession>
<organism evidence="2 3">
    <name type="scientific">Megalurothrips usitatus</name>
    <name type="common">bean blossom thrips</name>
    <dbReference type="NCBI Taxonomy" id="439358"/>
    <lineage>
        <taxon>Eukaryota</taxon>
        <taxon>Metazoa</taxon>
        <taxon>Ecdysozoa</taxon>
        <taxon>Arthropoda</taxon>
        <taxon>Hexapoda</taxon>
        <taxon>Insecta</taxon>
        <taxon>Pterygota</taxon>
        <taxon>Neoptera</taxon>
        <taxon>Paraneoptera</taxon>
        <taxon>Thysanoptera</taxon>
        <taxon>Terebrantia</taxon>
        <taxon>Thripoidea</taxon>
        <taxon>Thripidae</taxon>
        <taxon>Megalurothrips</taxon>
    </lineage>
</organism>
<evidence type="ECO:0000313" key="2">
    <source>
        <dbReference type="EMBL" id="KAJ1519411.1"/>
    </source>
</evidence>
<sequence length="349" mass="39381">MPSGTRGRRGGRRAHWEADADRLVDVVITSGPPAPLDDNAEKLKFLLNFQLVTLRRRQGLELQKLLNSKGRLAPALLEVGTDVAASLSEDLQLPLPTATPRDVFEDGGRPGKAEFLLQLDLRATSDREREDSEWEWIACEAERFRCGRDCKVTRYLVTYREALHRVNMKRKRRPAPAMVQCDAPKSITPDFESLCDKLLSLPFSPMEGGSLSCVPLLKPALVQILEMLLPAELAPVLLKSIESAMPQKQDSPTTLSDPDHKNLELQQKLPVNLKERAKEVIRLQNNLSNLETEISSKTETIKGLEKLLEKLNEVKTSQDEEGRMLQASLDSLSRCWKGLKTHVRYRKLY</sequence>
<dbReference type="EMBL" id="JAPTSV010000016">
    <property type="protein sequence ID" value="KAJ1519411.1"/>
    <property type="molecule type" value="Genomic_DNA"/>
</dbReference>
<keyword evidence="1" id="KW-0175">Coiled coil</keyword>
<keyword evidence="3" id="KW-1185">Reference proteome</keyword>
<dbReference type="Gene3D" id="1.20.58.60">
    <property type="match status" value="1"/>
</dbReference>
<gene>
    <name evidence="2" type="ORF">ONE63_004703</name>
</gene>
<comment type="caution">
    <text evidence="2">The sequence shown here is derived from an EMBL/GenBank/DDBJ whole genome shotgun (WGS) entry which is preliminary data.</text>
</comment>
<dbReference type="AlphaFoldDB" id="A0AAV7X6Z2"/>
<dbReference type="Proteomes" id="UP001075354">
    <property type="component" value="Chromosome 16"/>
</dbReference>
<protein>
    <submittedName>
        <fullName evidence="2">Uncharacterized protein</fullName>
    </submittedName>
</protein>